<dbReference type="NCBIfam" id="TIGR00756">
    <property type="entry name" value="PPR"/>
    <property type="match status" value="2"/>
</dbReference>
<reference evidence="4" key="1">
    <citation type="submission" date="2021-02" db="EMBL/GenBank/DDBJ databases">
        <title>First Annotated Genome of the Yellow-green Alga Tribonema minus.</title>
        <authorList>
            <person name="Mahan K.M."/>
        </authorList>
    </citation>
    <scope>NUCLEOTIDE SEQUENCE</scope>
    <source>
        <strain evidence="4">UTEX B ZZ1240</strain>
    </source>
</reference>
<dbReference type="Pfam" id="PF13041">
    <property type="entry name" value="PPR_2"/>
    <property type="match status" value="1"/>
</dbReference>
<dbReference type="Proteomes" id="UP000664859">
    <property type="component" value="Unassembled WGS sequence"/>
</dbReference>
<feature type="repeat" description="PPR" evidence="2">
    <location>
        <begin position="96"/>
        <end position="130"/>
    </location>
</feature>
<evidence type="ECO:0000313" key="5">
    <source>
        <dbReference type="Proteomes" id="UP000664859"/>
    </source>
</evidence>
<dbReference type="InterPro" id="IPR002885">
    <property type="entry name" value="PPR_rpt"/>
</dbReference>
<dbReference type="InterPro" id="IPR011990">
    <property type="entry name" value="TPR-like_helical_dom_sf"/>
</dbReference>
<evidence type="ECO:0000256" key="1">
    <source>
        <dbReference type="ARBA" id="ARBA00022737"/>
    </source>
</evidence>
<organism evidence="4 5">
    <name type="scientific">Tribonema minus</name>
    <dbReference type="NCBI Taxonomy" id="303371"/>
    <lineage>
        <taxon>Eukaryota</taxon>
        <taxon>Sar</taxon>
        <taxon>Stramenopiles</taxon>
        <taxon>Ochrophyta</taxon>
        <taxon>PX clade</taxon>
        <taxon>Xanthophyceae</taxon>
        <taxon>Tribonematales</taxon>
        <taxon>Tribonemataceae</taxon>
        <taxon>Tribonema</taxon>
    </lineage>
</organism>
<dbReference type="Gene3D" id="1.25.40.10">
    <property type="entry name" value="Tetratricopeptide repeat domain"/>
    <property type="match status" value="3"/>
</dbReference>
<gene>
    <name evidence="4" type="ORF">JKP88DRAFT_274657</name>
</gene>
<sequence length="419" mass="45584">MAQDMRKLSKEGRWREACALFNTIKEPTAAQVRALLLKNAAFNQLFSQAVLALRQLRALGAVTVRDFELVIIAHRYSARGALQFLAEMDRAGFSWSPIACGAALQACGVAGQLDDAMQLIGKMRERSIAVDAALFLTLIKECGRGKDGRRAGDSRGGVVRARELLRAMEEMGVAPDIRHFNAAMLVCAAVGDAVNATGILQQMRDKGIQPGIREQNVLLDAIGATGDVERMLATFKDMTATGQHPNLYTINTLLARAGATGQCSVAEDLWKEMHRLKLEPGVVTFNAFMDCYATAGRYERAEALLQEMSAAALAPDAVTYNWCVYALMKAYIVAGQVNAATLIINRMCAANIRPDRPTWNQIINAADAVGDEQMADALYNDARMLGTLEVEQPWQLSDDIKLEVASGAKVLTRGTKVSE</sequence>
<feature type="repeat" description="PPR" evidence="2">
    <location>
        <begin position="246"/>
        <end position="280"/>
    </location>
</feature>
<dbReference type="OrthoDB" id="42736at2759"/>
<feature type="repeat" description="PPR" evidence="2">
    <location>
        <begin position="281"/>
        <end position="315"/>
    </location>
</feature>
<dbReference type="Pfam" id="PF17177">
    <property type="entry name" value="PPR_long"/>
    <property type="match status" value="1"/>
</dbReference>
<accession>A0A835ZGM9</accession>
<feature type="repeat" description="PPR" evidence="2">
    <location>
        <begin position="176"/>
        <end position="210"/>
    </location>
</feature>
<dbReference type="EMBL" id="JAFCMP010000002">
    <property type="protein sequence ID" value="KAG5192718.1"/>
    <property type="molecule type" value="Genomic_DNA"/>
</dbReference>
<evidence type="ECO:0000256" key="2">
    <source>
        <dbReference type="PROSITE-ProRule" id="PRU00708"/>
    </source>
</evidence>
<dbReference type="InterPro" id="IPR033443">
    <property type="entry name" value="PROP1-like_PPR_dom"/>
</dbReference>
<proteinExistence type="predicted"/>
<comment type="caution">
    <text evidence="4">The sequence shown here is derived from an EMBL/GenBank/DDBJ whole genome shotgun (WGS) entry which is preliminary data.</text>
</comment>
<protein>
    <recommendedName>
        <fullName evidence="3">PROP1-like PPR domain-containing protein</fullName>
    </recommendedName>
</protein>
<evidence type="ECO:0000313" key="4">
    <source>
        <dbReference type="EMBL" id="KAG5192718.1"/>
    </source>
</evidence>
<dbReference type="PANTHER" id="PTHR47936">
    <property type="entry name" value="PPR_LONG DOMAIN-CONTAINING PROTEIN"/>
    <property type="match status" value="1"/>
</dbReference>
<dbReference type="PROSITE" id="PS51375">
    <property type="entry name" value="PPR"/>
    <property type="match status" value="4"/>
</dbReference>
<keyword evidence="1" id="KW-0677">Repeat</keyword>
<dbReference type="PANTHER" id="PTHR47936:SF1">
    <property type="entry name" value="PENTATRICOPEPTIDE REPEAT-CONTAINING PROTEIN GUN1, CHLOROPLASTIC"/>
    <property type="match status" value="1"/>
</dbReference>
<feature type="domain" description="PROP1-like PPR" evidence="3">
    <location>
        <begin position="103"/>
        <end position="231"/>
    </location>
</feature>
<name>A0A835ZGM9_9STRA</name>
<evidence type="ECO:0000259" key="3">
    <source>
        <dbReference type="Pfam" id="PF17177"/>
    </source>
</evidence>
<dbReference type="AlphaFoldDB" id="A0A835ZGM9"/>
<keyword evidence="5" id="KW-1185">Reference proteome</keyword>